<organism evidence="1 2">
    <name type="scientific">Caerostris extrusa</name>
    <name type="common">Bark spider</name>
    <name type="synonym">Caerostris bankana</name>
    <dbReference type="NCBI Taxonomy" id="172846"/>
    <lineage>
        <taxon>Eukaryota</taxon>
        <taxon>Metazoa</taxon>
        <taxon>Ecdysozoa</taxon>
        <taxon>Arthropoda</taxon>
        <taxon>Chelicerata</taxon>
        <taxon>Arachnida</taxon>
        <taxon>Araneae</taxon>
        <taxon>Araneomorphae</taxon>
        <taxon>Entelegynae</taxon>
        <taxon>Araneoidea</taxon>
        <taxon>Araneidae</taxon>
        <taxon>Caerostris</taxon>
    </lineage>
</organism>
<evidence type="ECO:0000313" key="1">
    <source>
        <dbReference type="EMBL" id="GIX83016.1"/>
    </source>
</evidence>
<keyword evidence="2" id="KW-1185">Reference proteome</keyword>
<protein>
    <submittedName>
        <fullName evidence="1">Uncharacterized protein</fullName>
    </submittedName>
</protein>
<name>A0AAV4NGF8_CAEEX</name>
<reference evidence="1 2" key="1">
    <citation type="submission" date="2021-06" db="EMBL/GenBank/DDBJ databases">
        <title>Caerostris extrusa draft genome.</title>
        <authorList>
            <person name="Kono N."/>
            <person name="Arakawa K."/>
        </authorList>
    </citation>
    <scope>NUCLEOTIDE SEQUENCE [LARGE SCALE GENOMIC DNA]</scope>
</reference>
<accession>A0AAV4NGF8</accession>
<sequence length="98" mass="11162">MFQAGSFSVVSSFKFSVLNLLKRKRKALRMFEPSYSMKNAHSYSSISGRAGVSSIPRAFHSISVHLEAHPLFRERSRRCKLILVFKATGKTRESKRTP</sequence>
<dbReference type="AlphaFoldDB" id="A0AAV4NGF8"/>
<evidence type="ECO:0000313" key="2">
    <source>
        <dbReference type="Proteomes" id="UP001054945"/>
    </source>
</evidence>
<dbReference type="Proteomes" id="UP001054945">
    <property type="component" value="Unassembled WGS sequence"/>
</dbReference>
<comment type="caution">
    <text evidence="1">The sequence shown here is derived from an EMBL/GenBank/DDBJ whole genome shotgun (WGS) entry which is preliminary data.</text>
</comment>
<dbReference type="EMBL" id="BPLR01020826">
    <property type="protein sequence ID" value="GIX83016.1"/>
    <property type="molecule type" value="Genomic_DNA"/>
</dbReference>
<gene>
    <name evidence="1" type="ORF">CEXT_220071</name>
</gene>
<proteinExistence type="predicted"/>